<organism evidence="1">
    <name type="scientific">Arundo donax</name>
    <name type="common">Giant reed</name>
    <name type="synonym">Donax arundinaceus</name>
    <dbReference type="NCBI Taxonomy" id="35708"/>
    <lineage>
        <taxon>Eukaryota</taxon>
        <taxon>Viridiplantae</taxon>
        <taxon>Streptophyta</taxon>
        <taxon>Embryophyta</taxon>
        <taxon>Tracheophyta</taxon>
        <taxon>Spermatophyta</taxon>
        <taxon>Magnoliopsida</taxon>
        <taxon>Liliopsida</taxon>
        <taxon>Poales</taxon>
        <taxon>Poaceae</taxon>
        <taxon>PACMAD clade</taxon>
        <taxon>Arundinoideae</taxon>
        <taxon>Arundineae</taxon>
        <taxon>Arundo</taxon>
    </lineage>
</organism>
<reference evidence="1" key="1">
    <citation type="submission" date="2014-09" db="EMBL/GenBank/DDBJ databases">
        <authorList>
            <person name="Magalhaes I.L.F."/>
            <person name="Oliveira U."/>
            <person name="Santos F.R."/>
            <person name="Vidigal T.H.D.A."/>
            <person name="Brescovit A.D."/>
            <person name="Santos A.J."/>
        </authorList>
    </citation>
    <scope>NUCLEOTIDE SEQUENCE</scope>
    <source>
        <tissue evidence="1">Shoot tissue taken approximately 20 cm above the soil surface</tissue>
    </source>
</reference>
<protein>
    <submittedName>
        <fullName evidence="1">Uncharacterized protein</fullName>
    </submittedName>
</protein>
<reference evidence="1" key="2">
    <citation type="journal article" date="2015" name="Data Brief">
        <title>Shoot transcriptome of the giant reed, Arundo donax.</title>
        <authorList>
            <person name="Barrero R.A."/>
            <person name="Guerrero F.D."/>
            <person name="Moolhuijzen P."/>
            <person name="Goolsby J.A."/>
            <person name="Tidwell J."/>
            <person name="Bellgard S.E."/>
            <person name="Bellgard M.I."/>
        </authorList>
    </citation>
    <scope>NUCLEOTIDE SEQUENCE</scope>
    <source>
        <tissue evidence="1">Shoot tissue taken approximately 20 cm above the soil surface</tissue>
    </source>
</reference>
<evidence type="ECO:0000313" key="1">
    <source>
        <dbReference type="EMBL" id="JAE15045.1"/>
    </source>
</evidence>
<dbReference type="EMBL" id="GBRH01182851">
    <property type="protein sequence ID" value="JAE15045.1"/>
    <property type="molecule type" value="Transcribed_RNA"/>
</dbReference>
<accession>A0A0A9FQF6</accession>
<dbReference type="AlphaFoldDB" id="A0A0A9FQF6"/>
<proteinExistence type="predicted"/>
<name>A0A0A9FQF6_ARUDO</name>
<sequence>MRSMCSWAPRPLGLLILLSW</sequence>